<dbReference type="InterPro" id="IPR000073">
    <property type="entry name" value="AB_hydrolase_1"/>
</dbReference>
<dbReference type="Gene3D" id="3.40.50.1820">
    <property type="entry name" value="alpha/beta hydrolase"/>
    <property type="match status" value="1"/>
</dbReference>
<dbReference type="PANTHER" id="PTHR43798">
    <property type="entry name" value="MONOACYLGLYCEROL LIPASE"/>
    <property type="match status" value="1"/>
</dbReference>
<evidence type="ECO:0000259" key="2">
    <source>
        <dbReference type="Pfam" id="PF12697"/>
    </source>
</evidence>
<protein>
    <submittedName>
        <fullName evidence="3">Alpha/beta fold hydrolase</fullName>
    </submittedName>
</protein>
<dbReference type="RefSeq" id="WP_397089494.1">
    <property type="nucleotide sequence ID" value="NZ_JBITGY010000012.1"/>
</dbReference>
<keyword evidence="1 3" id="KW-0378">Hydrolase</keyword>
<organism evidence="3 4">
    <name type="scientific">Nonomuraea typhae</name>
    <dbReference type="NCBI Taxonomy" id="2603600"/>
    <lineage>
        <taxon>Bacteria</taxon>
        <taxon>Bacillati</taxon>
        <taxon>Actinomycetota</taxon>
        <taxon>Actinomycetes</taxon>
        <taxon>Streptosporangiales</taxon>
        <taxon>Streptosporangiaceae</taxon>
        <taxon>Nonomuraea</taxon>
    </lineage>
</organism>
<keyword evidence="4" id="KW-1185">Reference proteome</keyword>
<sequence length="242" mass="26273">MTIRHGEAGSGDPVVLLHAGVCDSRMWQLPAVILAEHFRVIRVDLRGFGQTPYEADGPYSDSGDVAEVLAERGVTKARLVGASYGARVALELAARGYAEKLVLLNAGSDLPRSEDLKAFIAEENRLLELGELQAAAELNADVWLGPAASPGTRTRVVEMQARAFELQIGRDLEQVEMEVDLAAIDVPALVVTGAHDLLHFRKSGPYLAGQLPQGRHVELDWAGHLPSIERPQEIISLLLDYL</sequence>
<gene>
    <name evidence="3" type="ORF">ACIBG2_40575</name>
</gene>
<dbReference type="Pfam" id="PF12697">
    <property type="entry name" value="Abhydrolase_6"/>
    <property type="match status" value="1"/>
</dbReference>
<name>A0ABW7Z6D3_9ACTN</name>
<dbReference type="InterPro" id="IPR050266">
    <property type="entry name" value="AB_hydrolase_sf"/>
</dbReference>
<dbReference type="PANTHER" id="PTHR43798:SF31">
    <property type="entry name" value="AB HYDROLASE SUPERFAMILY PROTEIN YCLE"/>
    <property type="match status" value="1"/>
</dbReference>
<accession>A0ABW7Z6D3</accession>
<dbReference type="Proteomes" id="UP001612741">
    <property type="component" value="Unassembled WGS sequence"/>
</dbReference>
<feature type="domain" description="AB hydrolase-1" evidence="2">
    <location>
        <begin position="14"/>
        <end position="235"/>
    </location>
</feature>
<evidence type="ECO:0000256" key="1">
    <source>
        <dbReference type="ARBA" id="ARBA00022801"/>
    </source>
</evidence>
<evidence type="ECO:0000313" key="3">
    <source>
        <dbReference type="EMBL" id="MFI6503737.1"/>
    </source>
</evidence>
<proteinExistence type="predicted"/>
<dbReference type="InterPro" id="IPR029058">
    <property type="entry name" value="AB_hydrolase_fold"/>
</dbReference>
<dbReference type="EMBL" id="JBITGY010000012">
    <property type="protein sequence ID" value="MFI6503737.1"/>
    <property type="molecule type" value="Genomic_DNA"/>
</dbReference>
<comment type="caution">
    <text evidence="3">The sequence shown here is derived from an EMBL/GenBank/DDBJ whole genome shotgun (WGS) entry which is preliminary data.</text>
</comment>
<dbReference type="GO" id="GO:0016787">
    <property type="term" value="F:hydrolase activity"/>
    <property type="evidence" value="ECO:0007669"/>
    <property type="project" value="UniProtKB-KW"/>
</dbReference>
<reference evidence="3 4" key="1">
    <citation type="submission" date="2024-10" db="EMBL/GenBank/DDBJ databases">
        <title>The Natural Products Discovery Center: Release of the First 8490 Sequenced Strains for Exploring Actinobacteria Biosynthetic Diversity.</title>
        <authorList>
            <person name="Kalkreuter E."/>
            <person name="Kautsar S.A."/>
            <person name="Yang D."/>
            <person name="Bader C.D."/>
            <person name="Teijaro C.N."/>
            <person name="Fluegel L."/>
            <person name="Davis C.M."/>
            <person name="Simpson J.R."/>
            <person name="Lauterbach L."/>
            <person name="Steele A.D."/>
            <person name="Gui C."/>
            <person name="Meng S."/>
            <person name="Li G."/>
            <person name="Viehrig K."/>
            <person name="Ye F."/>
            <person name="Su P."/>
            <person name="Kiefer A.F."/>
            <person name="Nichols A."/>
            <person name="Cepeda A.J."/>
            <person name="Yan W."/>
            <person name="Fan B."/>
            <person name="Jiang Y."/>
            <person name="Adhikari A."/>
            <person name="Zheng C.-J."/>
            <person name="Schuster L."/>
            <person name="Cowan T.M."/>
            <person name="Smanski M.J."/>
            <person name="Chevrette M.G."/>
            <person name="De Carvalho L.P.S."/>
            <person name="Shen B."/>
        </authorList>
    </citation>
    <scope>NUCLEOTIDE SEQUENCE [LARGE SCALE GENOMIC DNA]</scope>
    <source>
        <strain evidence="3 4">NPDC050545</strain>
    </source>
</reference>
<dbReference type="SUPFAM" id="SSF53474">
    <property type="entry name" value="alpha/beta-Hydrolases"/>
    <property type="match status" value="1"/>
</dbReference>
<evidence type="ECO:0000313" key="4">
    <source>
        <dbReference type="Proteomes" id="UP001612741"/>
    </source>
</evidence>